<evidence type="ECO:0000313" key="4">
    <source>
        <dbReference type="Proteomes" id="UP000588098"/>
    </source>
</evidence>
<dbReference type="Pfam" id="PF01243">
    <property type="entry name" value="PNPOx_N"/>
    <property type="match status" value="1"/>
</dbReference>
<comment type="caution">
    <text evidence="3">The sequence shown here is derived from an EMBL/GenBank/DDBJ whole genome shotgun (WGS) entry which is preliminary data.</text>
</comment>
<accession>A0A7W9Q5T2</accession>
<dbReference type="PANTHER" id="PTHR35176">
    <property type="entry name" value="HEME OXYGENASE HI_0854-RELATED"/>
    <property type="match status" value="1"/>
</dbReference>
<dbReference type="RefSeq" id="WP_184568922.1">
    <property type="nucleotide sequence ID" value="NZ_JACHJL010000001.1"/>
</dbReference>
<protein>
    <submittedName>
        <fullName evidence="3">Nitroimidazol reductase NimA-like FMN-containing flavoprotein (Pyridoxamine 5'-phosphate oxidase superfamily)</fullName>
    </submittedName>
</protein>
<dbReference type="InterPro" id="IPR052019">
    <property type="entry name" value="F420H2_bilvrd_red/Heme_oxyg"/>
</dbReference>
<dbReference type="PANTHER" id="PTHR35176:SF6">
    <property type="entry name" value="HEME OXYGENASE HI_0854-RELATED"/>
    <property type="match status" value="1"/>
</dbReference>
<proteinExistence type="predicted"/>
<keyword evidence="1" id="KW-0560">Oxidoreductase</keyword>
<dbReference type="Proteomes" id="UP000588098">
    <property type="component" value="Unassembled WGS sequence"/>
</dbReference>
<evidence type="ECO:0000256" key="1">
    <source>
        <dbReference type="ARBA" id="ARBA00023002"/>
    </source>
</evidence>
<dbReference type="AlphaFoldDB" id="A0A7W9Q5T2"/>
<evidence type="ECO:0000313" key="3">
    <source>
        <dbReference type="EMBL" id="MBB5933658.1"/>
    </source>
</evidence>
<sequence length="142" mass="15453">MPLSIEERQSFLAEPHVAALAVTAEEGRAPVTVPVWYMYEPGGDVLVMTERGSRKAGLITAAGRFSLLVQRTSPTLRYVSVEGPVASIEPATEEEHRVLAARYLPADGVADYLTQAVANATDLVNFRLRTERWLSADLGLQG</sequence>
<dbReference type="Gene3D" id="2.30.110.10">
    <property type="entry name" value="Electron Transport, Fmn-binding Protein, Chain A"/>
    <property type="match status" value="1"/>
</dbReference>
<dbReference type="InterPro" id="IPR012349">
    <property type="entry name" value="Split_barrel_FMN-bd"/>
</dbReference>
<dbReference type="EMBL" id="JACHJL010000001">
    <property type="protein sequence ID" value="MBB5933658.1"/>
    <property type="molecule type" value="Genomic_DNA"/>
</dbReference>
<dbReference type="InterPro" id="IPR011576">
    <property type="entry name" value="Pyridox_Oxase_N"/>
</dbReference>
<name>A0A7W9Q5T2_9ACTN</name>
<evidence type="ECO:0000259" key="2">
    <source>
        <dbReference type="Pfam" id="PF01243"/>
    </source>
</evidence>
<reference evidence="3 4" key="1">
    <citation type="submission" date="2020-08" db="EMBL/GenBank/DDBJ databases">
        <title>Genomic Encyclopedia of Type Strains, Phase III (KMG-III): the genomes of soil and plant-associated and newly described type strains.</title>
        <authorList>
            <person name="Whitman W."/>
        </authorList>
    </citation>
    <scope>NUCLEOTIDE SEQUENCE [LARGE SCALE GENOMIC DNA]</scope>
    <source>
        <strain evidence="3 4">CECT 8305</strain>
    </source>
</reference>
<dbReference type="GO" id="GO:0005829">
    <property type="term" value="C:cytosol"/>
    <property type="evidence" value="ECO:0007669"/>
    <property type="project" value="TreeGrafter"/>
</dbReference>
<gene>
    <name evidence="3" type="ORF">FHS42_000676</name>
</gene>
<feature type="domain" description="Pyridoxamine 5'-phosphate oxidase N-terminal" evidence="2">
    <location>
        <begin position="6"/>
        <end position="104"/>
    </location>
</feature>
<keyword evidence="4" id="KW-1185">Reference proteome</keyword>
<dbReference type="GO" id="GO:0016627">
    <property type="term" value="F:oxidoreductase activity, acting on the CH-CH group of donors"/>
    <property type="evidence" value="ECO:0007669"/>
    <property type="project" value="TreeGrafter"/>
</dbReference>
<dbReference type="SUPFAM" id="SSF50475">
    <property type="entry name" value="FMN-binding split barrel"/>
    <property type="match status" value="1"/>
</dbReference>
<dbReference type="GO" id="GO:0070967">
    <property type="term" value="F:coenzyme F420 binding"/>
    <property type="evidence" value="ECO:0007669"/>
    <property type="project" value="TreeGrafter"/>
</dbReference>
<organism evidence="3 4">
    <name type="scientific">Streptomyces zagrosensis</name>
    <dbReference type="NCBI Taxonomy" id="1042984"/>
    <lineage>
        <taxon>Bacteria</taxon>
        <taxon>Bacillati</taxon>
        <taxon>Actinomycetota</taxon>
        <taxon>Actinomycetes</taxon>
        <taxon>Kitasatosporales</taxon>
        <taxon>Streptomycetaceae</taxon>
        <taxon>Streptomyces</taxon>
    </lineage>
</organism>